<evidence type="ECO:0000313" key="2">
    <source>
        <dbReference type="Proteomes" id="UP000663865"/>
    </source>
</evidence>
<protein>
    <submittedName>
        <fullName evidence="1">Uncharacterized protein</fullName>
    </submittedName>
</protein>
<sequence>MLKVDIRSKVLKESDRYNMLIFYFRLQTFNFLRYSFIYSTRNSFTKYFIFYDIFVSHIVVQQEIQLVYKLF</sequence>
<comment type="caution">
    <text evidence="1">The sequence shown here is derived from an EMBL/GenBank/DDBJ whole genome shotgun (WGS) entry which is preliminary data.</text>
</comment>
<organism evidence="1 2">
    <name type="scientific">Rotaria socialis</name>
    <dbReference type="NCBI Taxonomy" id="392032"/>
    <lineage>
        <taxon>Eukaryota</taxon>
        <taxon>Metazoa</taxon>
        <taxon>Spiralia</taxon>
        <taxon>Gnathifera</taxon>
        <taxon>Rotifera</taxon>
        <taxon>Eurotatoria</taxon>
        <taxon>Bdelloidea</taxon>
        <taxon>Philodinida</taxon>
        <taxon>Philodinidae</taxon>
        <taxon>Rotaria</taxon>
    </lineage>
</organism>
<evidence type="ECO:0000313" key="1">
    <source>
        <dbReference type="EMBL" id="CAF3495998.1"/>
    </source>
</evidence>
<dbReference type="Proteomes" id="UP000663865">
    <property type="component" value="Unassembled WGS sequence"/>
</dbReference>
<dbReference type="AlphaFoldDB" id="A0A818GYT1"/>
<proteinExistence type="predicted"/>
<accession>A0A818GYT1</accession>
<name>A0A818GYT1_9BILA</name>
<gene>
    <name evidence="1" type="ORF">KIK155_LOCUS15466</name>
</gene>
<reference evidence="1" key="1">
    <citation type="submission" date="2021-02" db="EMBL/GenBank/DDBJ databases">
        <authorList>
            <person name="Nowell W R."/>
        </authorList>
    </citation>
    <scope>NUCLEOTIDE SEQUENCE</scope>
</reference>
<dbReference type="EMBL" id="CAJNYV010002725">
    <property type="protein sequence ID" value="CAF3495998.1"/>
    <property type="molecule type" value="Genomic_DNA"/>
</dbReference>